<name>A0A8S5LJI0_9CAUD</name>
<reference evidence="1" key="1">
    <citation type="journal article" date="2021" name="Proc. Natl. Acad. Sci. U.S.A.">
        <title>A Catalog of Tens of Thousands of Viruses from Human Metagenomes Reveals Hidden Associations with Chronic Diseases.</title>
        <authorList>
            <person name="Tisza M.J."/>
            <person name="Buck C.B."/>
        </authorList>
    </citation>
    <scope>NUCLEOTIDE SEQUENCE</scope>
    <source>
        <strain evidence="1">CtFWA4</strain>
    </source>
</reference>
<accession>A0A8S5LJI0</accession>
<protein>
    <submittedName>
        <fullName evidence="1">Uncharacterized protein</fullName>
    </submittedName>
</protein>
<evidence type="ECO:0000313" key="1">
    <source>
        <dbReference type="EMBL" id="DAD69984.1"/>
    </source>
</evidence>
<organism evidence="1">
    <name type="scientific">Caudovirales sp. ctFWA4</name>
    <dbReference type="NCBI Taxonomy" id="2827628"/>
    <lineage>
        <taxon>Viruses</taxon>
        <taxon>Duplodnaviria</taxon>
        <taxon>Heunggongvirae</taxon>
        <taxon>Uroviricota</taxon>
        <taxon>Caudoviricetes</taxon>
    </lineage>
</organism>
<sequence>MIVNVHYIDEKTGTIRSSGTYSYRCSIPNASVGMEVIAPTAKREARAVICEIDVPESRIDKRILPLLKEITQEAPADGE</sequence>
<dbReference type="EMBL" id="BK015858">
    <property type="protein sequence ID" value="DAD69984.1"/>
    <property type="molecule type" value="Genomic_DNA"/>
</dbReference>
<proteinExistence type="predicted"/>